<organism evidence="2 3">
    <name type="scientific">Flagellimonas eckloniae</name>
    <dbReference type="NCBI Taxonomy" id="346185"/>
    <lineage>
        <taxon>Bacteria</taxon>
        <taxon>Pseudomonadati</taxon>
        <taxon>Bacteroidota</taxon>
        <taxon>Flavobacteriia</taxon>
        <taxon>Flavobacteriales</taxon>
        <taxon>Flavobacteriaceae</taxon>
        <taxon>Flagellimonas</taxon>
    </lineage>
</organism>
<dbReference type="AlphaFoldDB" id="A0A0Q1BWS7"/>
<evidence type="ECO:0000313" key="2">
    <source>
        <dbReference type="EMBL" id="KQC29097.1"/>
    </source>
</evidence>
<comment type="caution">
    <text evidence="2">The sequence shown here is derived from an EMBL/GenBank/DDBJ whole genome shotgun (WGS) entry which is preliminary data.</text>
</comment>
<evidence type="ECO:0000256" key="1">
    <source>
        <dbReference type="SAM" id="SignalP"/>
    </source>
</evidence>
<gene>
    <name evidence="2" type="ORF">AAY42_03690</name>
</gene>
<name>A0A0Q1BWS7_9FLAO</name>
<sequence>MRKTYFILMFIGTLLLNACGSENQKENDNASSSVELYFGFKPPGLEAKPLELNNMSQKGWELGGVNAPNMKEFYLTSTLETPLRPIVVSFRKENRAWKKYEFYDTGGDVLYSKDKYIERTESGWSAIKSLGAPFDTIPIMRLTASSKGTLVFDEATRDGNGILRYSRLINGKREAPKPFDATINTGKWTAHPFIAPDESYIIWDSEREGGYGDSDMYISFRQSDGSWGAAINFGDKINTDGEDGGGYVTPDGKYLSYCPRCSPPYDRMWVDAEIIEKLRPKIEK</sequence>
<accession>A0A0Q1BWS7</accession>
<dbReference type="Pfam" id="PF07676">
    <property type="entry name" value="PD40"/>
    <property type="match status" value="2"/>
</dbReference>
<evidence type="ECO:0000313" key="3">
    <source>
        <dbReference type="Proteomes" id="UP000050827"/>
    </source>
</evidence>
<feature type="signal peptide" evidence="1">
    <location>
        <begin position="1"/>
        <end position="18"/>
    </location>
</feature>
<dbReference type="RefSeq" id="WP_139063642.1">
    <property type="nucleotide sequence ID" value="NZ_LCTZ01000002.1"/>
</dbReference>
<dbReference type="SUPFAM" id="SSF82171">
    <property type="entry name" value="DPP6 N-terminal domain-like"/>
    <property type="match status" value="1"/>
</dbReference>
<protein>
    <submittedName>
        <fullName evidence="2">Uncharacterized protein</fullName>
    </submittedName>
</protein>
<dbReference type="OrthoDB" id="9809364at2"/>
<keyword evidence="3" id="KW-1185">Reference proteome</keyword>
<dbReference type="STRING" id="346185.AAY42_03690"/>
<dbReference type="PATRIC" id="fig|1547436.3.peg.772"/>
<keyword evidence="1" id="KW-0732">Signal</keyword>
<dbReference type="InterPro" id="IPR011659">
    <property type="entry name" value="WD40"/>
</dbReference>
<dbReference type="EMBL" id="LCTZ01000002">
    <property type="protein sequence ID" value="KQC29097.1"/>
    <property type="molecule type" value="Genomic_DNA"/>
</dbReference>
<reference evidence="2 3" key="1">
    <citation type="submission" date="2015-04" db="EMBL/GenBank/DDBJ databases">
        <title>Complete genome of flavobacterium.</title>
        <authorList>
            <person name="Kwon Y.M."/>
            <person name="Kim S.-J."/>
        </authorList>
    </citation>
    <scope>NUCLEOTIDE SEQUENCE [LARGE SCALE GENOMIC DNA]</scope>
    <source>
        <strain evidence="2 3">DK169</strain>
    </source>
</reference>
<feature type="chain" id="PRO_5006188984" evidence="1">
    <location>
        <begin position="19"/>
        <end position="284"/>
    </location>
</feature>
<proteinExistence type="predicted"/>
<dbReference type="Proteomes" id="UP000050827">
    <property type="component" value="Unassembled WGS sequence"/>
</dbReference>